<dbReference type="SUPFAM" id="SSF55961">
    <property type="entry name" value="Bet v1-like"/>
    <property type="match status" value="1"/>
</dbReference>
<dbReference type="EMBL" id="LR215069">
    <property type="protein sequence ID" value="VEV58752.1"/>
    <property type="molecule type" value="Genomic_DNA"/>
</dbReference>
<evidence type="ECO:0000313" key="2">
    <source>
        <dbReference type="EMBL" id="VEV58752.1"/>
    </source>
</evidence>
<dbReference type="AlphaFoldDB" id="A0A449BZE4"/>
<dbReference type="InterPro" id="IPR006486">
    <property type="entry name" value="PYST_A"/>
</dbReference>
<accession>A0A449BZE4</accession>
<protein>
    <submittedName>
        <fullName evidence="2">Fam-a protein</fullName>
    </submittedName>
</protein>
<name>A0A449BZE4_PLAVN</name>
<dbReference type="VEuPathDB" id="PlasmoDB:PVVCY_1306930"/>
<dbReference type="NCBIfam" id="TIGR01599">
    <property type="entry name" value="PYST-A"/>
    <property type="match status" value="1"/>
</dbReference>
<dbReference type="GeneID" id="19963203"/>
<keyword evidence="1" id="KW-0732">Signal</keyword>
<gene>
    <name evidence="2" type="ORF">PVVCY_1306930</name>
</gene>
<reference evidence="2 3" key="1">
    <citation type="submission" date="2019-01" db="EMBL/GenBank/DDBJ databases">
        <authorList>
            <person name="Ramaprasad A."/>
        </authorList>
    </citation>
    <scope>NUCLEOTIDE SEQUENCE [LARGE SCALE GENOMIC DNA]</scope>
</reference>
<dbReference type="KEGG" id="pvv:PVVCY_1306930"/>
<dbReference type="OrthoDB" id="372292at2759"/>
<feature type="signal peptide" evidence="1">
    <location>
        <begin position="1"/>
        <end position="25"/>
    </location>
</feature>
<evidence type="ECO:0000313" key="3">
    <source>
        <dbReference type="Proteomes" id="UP000290582"/>
    </source>
</evidence>
<feature type="chain" id="PRO_5019291718" evidence="1">
    <location>
        <begin position="26"/>
        <end position="271"/>
    </location>
</feature>
<evidence type="ECO:0000256" key="1">
    <source>
        <dbReference type="SAM" id="SignalP"/>
    </source>
</evidence>
<dbReference type="Proteomes" id="UP000290582">
    <property type="component" value="Chromosome PVVCY_13"/>
</dbReference>
<organism evidence="2 3">
    <name type="scientific">Plasmodium vinckei vinckei</name>
    <dbReference type="NCBI Taxonomy" id="54757"/>
    <lineage>
        <taxon>Eukaryota</taxon>
        <taxon>Sar</taxon>
        <taxon>Alveolata</taxon>
        <taxon>Apicomplexa</taxon>
        <taxon>Aconoidasida</taxon>
        <taxon>Haemosporida</taxon>
        <taxon>Plasmodiidae</taxon>
        <taxon>Plasmodium</taxon>
        <taxon>Plasmodium (Vinckeia)</taxon>
    </lineage>
</organism>
<proteinExistence type="predicted"/>
<dbReference type="RefSeq" id="XP_037490860.1">
    <property type="nucleotide sequence ID" value="XM_037634814.1"/>
</dbReference>
<sequence>MNKFYIQTALFILSIFAYANNGALAAEPSPGEDTKHLIKKSNKFKPLSPHDTPEEIYEKYKEVVCRCHDHTPAIELMNDATKQLEYYATTKDGYEPYLQNPTDSISYYIKKFDKETNIIKVHLNIYDSSQYNAIINRIWNPKAPNIFNKGLAGITHIYNPNLMFIRQICEKDSNSYEKYFHAFVSKTEISKDKTIIAMTSVNVNEWNPYNMNYTNPIIKKANSFIKPPRFEKHFPQCYAQIFVNLAGYLIEKKGDALEITYIESIQGHSSI</sequence>